<feature type="transmembrane region" description="Helical" evidence="1">
    <location>
        <begin position="309"/>
        <end position="327"/>
    </location>
</feature>
<dbReference type="STRING" id="471514.AN477_05095"/>
<dbReference type="PATRIC" id="fig|471514.4.peg.3185"/>
<name>A0A0N8PPP0_9BACL</name>
<evidence type="ECO:0000313" key="2">
    <source>
        <dbReference type="EMBL" id="KPV44861.1"/>
    </source>
</evidence>
<dbReference type="EMBL" id="LJCO01000020">
    <property type="protein sequence ID" value="KPV44861.1"/>
    <property type="molecule type" value="Genomic_DNA"/>
</dbReference>
<dbReference type="PANTHER" id="PTHR37814">
    <property type="entry name" value="CONSERVED MEMBRANE PROTEIN"/>
    <property type="match status" value="1"/>
</dbReference>
<keyword evidence="1" id="KW-1133">Transmembrane helix</keyword>
<comment type="caution">
    <text evidence="2">The sequence shown here is derived from an EMBL/GenBank/DDBJ whole genome shotgun (WGS) entry which is preliminary data.</text>
</comment>
<keyword evidence="1" id="KW-0472">Membrane</keyword>
<keyword evidence="3" id="KW-1185">Reference proteome</keyword>
<feature type="transmembrane region" description="Helical" evidence="1">
    <location>
        <begin position="192"/>
        <end position="220"/>
    </location>
</feature>
<dbReference type="PANTHER" id="PTHR37814:SF1">
    <property type="entry name" value="MEMBRANE PROTEIN"/>
    <property type="match status" value="1"/>
</dbReference>
<evidence type="ECO:0000256" key="1">
    <source>
        <dbReference type="SAM" id="Phobius"/>
    </source>
</evidence>
<evidence type="ECO:0000313" key="3">
    <source>
        <dbReference type="Proteomes" id="UP000050482"/>
    </source>
</evidence>
<proteinExistence type="predicted"/>
<dbReference type="Proteomes" id="UP000050482">
    <property type="component" value="Unassembled WGS sequence"/>
</dbReference>
<reference evidence="2 3" key="1">
    <citation type="submission" date="2015-09" db="EMBL/GenBank/DDBJ databases">
        <title>Draft genome sequence of Alicyclobacillus ferrooxydans DSM 22381.</title>
        <authorList>
            <person name="Hemp J."/>
        </authorList>
    </citation>
    <scope>NUCLEOTIDE SEQUENCE [LARGE SCALE GENOMIC DNA]</scope>
    <source>
        <strain evidence="2 3">TC-34</strain>
    </source>
</reference>
<organism evidence="2 3">
    <name type="scientific">Alicyclobacillus ferrooxydans</name>
    <dbReference type="NCBI Taxonomy" id="471514"/>
    <lineage>
        <taxon>Bacteria</taxon>
        <taxon>Bacillati</taxon>
        <taxon>Bacillota</taxon>
        <taxon>Bacilli</taxon>
        <taxon>Bacillales</taxon>
        <taxon>Alicyclobacillaceae</taxon>
        <taxon>Alicyclobacillus</taxon>
    </lineage>
</organism>
<feature type="transmembrane region" description="Helical" evidence="1">
    <location>
        <begin position="232"/>
        <end position="252"/>
    </location>
</feature>
<feature type="transmembrane region" description="Helical" evidence="1">
    <location>
        <begin position="12"/>
        <end position="33"/>
    </location>
</feature>
<feature type="transmembrane region" description="Helical" evidence="1">
    <location>
        <begin position="124"/>
        <end position="142"/>
    </location>
</feature>
<sequence>MEGCSVTAGKHRYWVSFQIGCTYIGTVVGAGFASGQEVFQFFGRFGNWGYCAILFTTFLFAWLGYRLMQLGHDLKANTYRQVNEYLFGRRVGAVIDVVMMVMLFGVTVAMIAGAGELFRERAHLPFQLGALITMAVTFVTILRGINGIMRANTIIVPIMVSFVVFAASHALYTHGVVAVWEIGRAGQHSHPIVAGISAIVYSALNIGLAAGVLIPLGASVEERANLRRGAEIGAFGLGLMLVAVMFTLLAHYPNVLSFAVPMGYVASRLGPSVQWLFVIVLWGEIYSTLVGNVFAIGTQFEDGLMRRRALVFLVILLLAYAVSQVGFTNIVTYAYTIFGWVCMLLLMGLLWPRQNLLQK</sequence>
<feature type="transmembrane region" description="Helical" evidence="1">
    <location>
        <begin position="154"/>
        <end position="172"/>
    </location>
</feature>
<protein>
    <recommendedName>
        <fullName evidence="4">Transporter</fullName>
    </recommendedName>
</protein>
<feature type="transmembrane region" description="Helical" evidence="1">
    <location>
        <begin position="86"/>
        <end position="112"/>
    </location>
</feature>
<feature type="transmembrane region" description="Helical" evidence="1">
    <location>
        <begin position="272"/>
        <end position="297"/>
    </location>
</feature>
<dbReference type="AlphaFoldDB" id="A0A0N8PPP0"/>
<feature type="transmembrane region" description="Helical" evidence="1">
    <location>
        <begin position="45"/>
        <end position="65"/>
    </location>
</feature>
<evidence type="ECO:0008006" key="4">
    <source>
        <dbReference type="Google" id="ProtNLM"/>
    </source>
</evidence>
<gene>
    <name evidence="2" type="ORF">AN477_05095</name>
</gene>
<feature type="transmembrane region" description="Helical" evidence="1">
    <location>
        <begin position="333"/>
        <end position="351"/>
    </location>
</feature>
<accession>A0A0N8PPP0</accession>
<dbReference type="InterPro" id="IPR038728">
    <property type="entry name" value="YkvI-like"/>
</dbReference>
<keyword evidence="1" id="KW-0812">Transmembrane</keyword>